<keyword evidence="4" id="KW-0411">Iron-sulfur</keyword>
<evidence type="ECO:0000259" key="5">
    <source>
        <dbReference type="PROSITE" id="PS51379"/>
    </source>
</evidence>
<dbReference type="EMBL" id="JAATJA010000001">
    <property type="protein sequence ID" value="NJB67603.1"/>
    <property type="molecule type" value="Genomic_DNA"/>
</dbReference>
<dbReference type="SUPFAM" id="SSF56014">
    <property type="entry name" value="Nitrite and sulphite reductase 4Fe-4S domain-like"/>
    <property type="match status" value="1"/>
</dbReference>
<protein>
    <submittedName>
        <fullName evidence="6">Dissimilatory sulfite reductase (Desulfoviridin) alpha/beta subunit</fullName>
    </submittedName>
</protein>
<dbReference type="SUPFAM" id="SSF54862">
    <property type="entry name" value="4Fe-4S ferredoxins"/>
    <property type="match status" value="1"/>
</dbReference>
<name>A0A846QMX4_9BACT</name>
<feature type="domain" description="4Fe-4S ferredoxin-type" evidence="5">
    <location>
        <begin position="102"/>
        <end position="130"/>
    </location>
</feature>
<feature type="domain" description="4Fe-4S ferredoxin-type" evidence="5">
    <location>
        <begin position="131"/>
        <end position="161"/>
    </location>
</feature>
<dbReference type="InterPro" id="IPR045854">
    <property type="entry name" value="NO2/SO3_Rdtase_4Fe4S_sf"/>
</dbReference>
<organism evidence="6 7">
    <name type="scientific">Desulfobaculum xiamenense</name>
    <dbReference type="NCBI Taxonomy" id="995050"/>
    <lineage>
        <taxon>Bacteria</taxon>
        <taxon>Pseudomonadati</taxon>
        <taxon>Thermodesulfobacteriota</taxon>
        <taxon>Desulfovibrionia</taxon>
        <taxon>Desulfovibrionales</taxon>
        <taxon>Desulfovibrionaceae</taxon>
        <taxon>Desulfobaculum</taxon>
    </lineage>
</organism>
<dbReference type="InterPro" id="IPR050157">
    <property type="entry name" value="PSI_iron-sulfur_center"/>
</dbReference>
<dbReference type="Gene3D" id="3.30.413.10">
    <property type="entry name" value="Sulfite Reductase Hemoprotein, domain 1"/>
    <property type="match status" value="1"/>
</dbReference>
<sequence>MHTSSHTPDSPHSSHASGHGPCAGLRITVCRGAEHCPHCAVQAPHLADALREALDPAHIAARLAERLGETPKPHHTLRIAISHCPNGCSQPQIVDLGLIGAAVPALDADACSGCGACVETCRENALVIHDGRVTAIDRERCLSCGECATACPSDALTIERTGLRVLVGGKLGRHPRLGEQLPGIFDVQTIPRVATALIDTYLAHMARGERLGDTVTRLGIAPFAQAAHSAAVDAPCR</sequence>
<accession>A0A846QMX4</accession>
<dbReference type="GO" id="GO:0051539">
    <property type="term" value="F:4 iron, 4 sulfur cluster binding"/>
    <property type="evidence" value="ECO:0007669"/>
    <property type="project" value="UniProtKB-KW"/>
</dbReference>
<dbReference type="Gene3D" id="3.30.70.20">
    <property type="match status" value="1"/>
</dbReference>
<keyword evidence="2" id="KW-0479">Metal-binding</keyword>
<dbReference type="GO" id="GO:0016491">
    <property type="term" value="F:oxidoreductase activity"/>
    <property type="evidence" value="ECO:0007669"/>
    <property type="project" value="InterPro"/>
</dbReference>
<keyword evidence="1" id="KW-0004">4Fe-4S</keyword>
<evidence type="ECO:0000256" key="4">
    <source>
        <dbReference type="ARBA" id="ARBA00023014"/>
    </source>
</evidence>
<dbReference type="InterPro" id="IPR017900">
    <property type="entry name" value="4Fe4S_Fe_S_CS"/>
</dbReference>
<reference evidence="6 7" key="1">
    <citation type="submission" date="2020-03" db="EMBL/GenBank/DDBJ databases">
        <title>Genomic Encyclopedia of Type Strains, Phase IV (KMG-IV): sequencing the most valuable type-strain genomes for metagenomic binning, comparative biology and taxonomic classification.</title>
        <authorList>
            <person name="Goeker M."/>
        </authorList>
    </citation>
    <scope>NUCLEOTIDE SEQUENCE [LARGE SCALE GENOMIC DNA]</scope>
    <source>
        <strain evidence="6 7">DSM 24233</strain>
    </source>
</reference>
<dbReference type="PANTHER" id="PTHR24960">
    <property type="entry name" value="PHOTOSYSTEM I IRON-SULFUR CENTER-RELATED"/>
    <property type="match status" value="1"/>
</dbReference>
<dbReference type="GO" id="GO:0046872">
    <property type="term" value="F:metal ion binding"/>
    <property type="evidence" value="ECO:0007669"/>
    <property type="project" value="UniProtKB-KW"/>
</dbReference>
<keyword evidence="3" id="KW-0408">Iron</keyword>
<evidence type="ECO:0000313" key="7">
    <source>
        <dbReference type="Proteomes" id="UP000580856"/>
    </source>
</evidence>
<dbReference type="AlphaFoldDB" id="A0A846QMX4"/>
<dbReference type="Pfam" id="PF00037">
    <property type="entry name" value="Fer4"/>
    <property type="match status" value="2"/>
</dbReference>
<gene>
    <name evidence="6" type="ORF">GGQ74_001243</name>
</gene>
<comment type="caution">
    <text evidence="6">The sequence shown here is derived from an EMBL/GenBank/DDBJ whole genome shotgun (WGS) entry which is preliminary data.</text>
</comment>
<dbReference type="GO" id="GO:0020037">
    <property type="term" value="F:heme binding"/>
    <property type="evidence" value="ECO:0007669"/>
    <property type="project" value="InterPro"/>
</dbReference>
<dbReference type="PANTHER" id="PTHR24960:SF79">
    <property type="entry name" value="PHOTOSYSTEM I IRON-SULFUR CENTER"/>
    <property type="match status" value="1"/>
</dbReference>
<evidence type="ECO:0000256" key="1">
    <source>
        <dbReference type="ARBA" id="ARBA00022485"/>
    </source>
</evidence>
<dbReference type="RefSeq" id="WP_167940645.1">
    <property type="nucleotide sequence ID" value="NZ_JAATJA010000001.1"/>
</dbReference>
<dbReference type="PROSITE" id="PS00198">
    <property type="entry name" value="4FE4S_FER_1"/>
    <property type="match status" value="1"/>
</dbReference>
<evidence type="ECO:0000256" key="3">
    <source>
        <dbReference type="ARBA" id="ARBA00023004"/>
    </source>
</evidence>
<dbReference type="InterPro" id="IPR006067">
    <property type="entry name" value="NO2/SO3_Rdtase_4Fe4S_dom"/>
</dbReference>
<dbReference type="Proteomes" id="UP000580856">
    <property type="component" value="Unassembled WGS sequence"/>
</dbReference>
<dbReference type="PROSITE" id="PS51379">
    <property type="entry name" value="4FE4S_FER_2"/>
    <property type="match status" value="2"/>
</dbReference>
<evidence type="ECO:0000256" key="2">
    <source>
        <dbReference type="ARBA" id="ARBA00022723"/>
    </source>
</evidence>
<keyword evidence="7" id="KW-1185">Reference proteome</keyword>
<dbReference type="Pfam" id="PF01077">
    <property type="entry name" value="NIR_SIR"/>
    <property type="match status" value="1"/>
</dbReference>
<proteinExistence type="predicted"/>
<evidence type="ECO:0000313" key="6">
    <source>
        <dbReference type="EMBL" id="NJB67603.1"/>
    </source>
</evidence>
<dbReference type="InterPro" id="IPR017896">
    <property type="entry name" value="4Fe4S_Fe-S-bd"/>
</dbReference>